<dbReference type="Proteomes" id="UP000503498">
    <property type="component" value="Chromosome"/>
</dbReference>
<evidence type="ECO:0000313" key="3">
    <source>
        <dbReference type="Proteomes" id="UP000503498"/>
    </source>
</evidence>
<reference evidence="2 3" key="2">
    <citation type="submission" date="2020-04" db="EMBL/GenBank/DDBJ databases">
        <authorList>
            <person name="Fomenkov A."/>
            <person name="Anton B.P."/>
            <person name="Roberts R.J."/>
        </authorList>
    </citation>
    <scope>NUCLEOTIDE SEQUENCE [LARGE SCALE GENOMIC DNA]</scope>
    <source>
        <strain evidence="2 3">NEB122</strain>
    </source>
</reference>
<protein>
    <submittedName>
        <fullName evidence="2">DUF1629 domain-containing protein</fullName>
    </submittedName>
</protein>
<evidence type="ECO:0000313" key="2">
    <source>
        <dbReference type="EMBL" id="QJD68023.1"/>
    </source>
</evidence>
<name>A0A7Z2ZHB9_XANCA</name>
<proteinExistence type="predicted"/>
<dbReference type="EMBL" id="CP051651">
    <property type="protein sequence ID" value="QJD68023.1"/>
    <property type="molecule type" value="Genomic_DNA"/>
</dbReference>
<dbReference type="AlphaFoldDB" id="A0A7Z2ZHB9"/>
<evidence type="ECO:0000259" key="1">
    <source>
        <dbReference type="Pfam" id="PF07791"/>
    </source>
</evidence>
<sequence length="256" mass="28245">MARCSCSAARVAGLVPIASPSISSTQFATLNRNSALEKKVSTQNKPRKGEFFALTLDSRRPGPGHGVVFKNEKELLTPPKRGLRPPEGGFPPLRETPRLVYVPTEGDMPRDLEGSFGGYWLVSERLKQVFEKVDPQAFEFAETDFRLADGSRGPLYFLCDVVRVLDAVDESASKLKVKTGNEYINGKAYNFGGTVSLAFKREVASSFHAFRLPFSAPGSFVFIDKLMLDSLRRAEIFSAENSGGLWILDSADWLDV</sequence>
<gene>
    <name evidence="2" type="ORF">HG421_10055</name>
</gene>
<accession>A0A7Z2ZHB9</accession>
<dbReference type="Pfam" id="PF07791">
    <property type="entry name" value="Imm11"/>
    <property type="match status" value="1"/>
</dbReference>
<reference evidence="2 3" key="1">
    <citation type="submission" date="2020-04" db="EMBL/GenBank/DDBJ databases">
        <title>Genome-Wide Identification of 5-Methylcytosine Sites in Bacterial Genomes By High-Throughput Sequencing of MspJI Restriction Fragments.</title>
        <authorList>
            <person name="Wu V."/>
        </authorList>
    </citation>
    <scope>NUCLEOTIDE SEQUENCE [LARGE SCALE GENOMIC DNA]</scope>
    <source>
        <strain evidence="2 3">NEB122</strain>
    </source>
</reference>
<feature type="domain" description="Immunity MXAN-0049 protein" evidence="1">
    <location>
        <begin position="50"/>
        <end position="235"/>
    </location>
</feature>
<dbReference type="InterPro" id="IPR012433">
    <property type="entry name" value="Imm11"/>
</dbReference>
<organism evidence="2 3">
    <name type="scientific">Xanthomonas campestris pv. badrii</name>
    <dbReference type="NCBI Taxonomy" id="149696"/>
    <lineage>
        <taxon>Bacteria</taxon>
        <taxon>Pseudomonadati</taxon>
        <taxon>Pseudomonadota</taxon>
        <taxon>Gammaproteobacteria</taxon>
        <taxon>Lysobacterales</taxon>
        <taxon>Lysobacteraceae</taxon>
        <taxon>Xanthomonas</taxon>
    </lineage>
</organism>